<reference evidence="5" key="1">
    <citation type="submission" date="2018-01" db="EMBL/GenBank/DDBJ databases">
        <authorList>
            <person name="Mao J.F."/>
        </authorList>
    </citation>
    <scope>NUCLEOTIDE SEQUENCE</scope>
    <source>
        <strain evidence="5">Huo1</strain>
        <tissue evidence="5">Leaf</tissue>
    </source>
</reference>
<sequence length="314" mass="35002">MEPTPSVNFYFRLPIPEFLVSTVKFLIGKTMPPTSTKKTPSGPGSKRARAAVENSGAMEPKVELGEIEFAEEGNPALVVEHEEKAPSLKKANTKMSSTYHNTPVKCIKSVEYGTTSPLKTTSPGKCINSAEDDDTTSVLKIPSPVKSIQNVEDDMTSLPRTPSPEKSINSVEDEKNYKTPSPEPCMNITPSSHPVRIIPRKLVLLPSTRKPLPVIVKAIERRMKMIAGLPKLFDRIYFLFQSAELQELTKEEVLQKLDIVDTKEVEEVEEQLKLLVELAPEWIHEKHALSGESLLCVNKIESPEATRMRLCEAR</sequence>
<dbReference type="Gene3D" id="1.10.10.1420">
    <property type="entry name" value="DNA replication factor Cdt1, C-terminal WH domain"/>
    <property type="match status" value="1"/>
</dbReference>
<evidence type="ECO:0000313" key="5">
    <source>
        <dbReference type="EMBL" id="KAG6431635.1"/>
    </source>
</evidence>
<evidence type="ECO:0000256" key="3">
    <source>
        <dbReference type="SAM" id="MobiDB-lite"/>
    </source>
</evidence>
<dbReference type="GO" id="GO:0005634">
    <property type="term" value="C:nucleus"/>
    <property type="evidence" value="ECO:0007669"/>
    <property type="project" value="TreeGrafter"/>
</dbReference>
<feature type="compositionally biased region" description="Low complexity" evidence="3">
    <location>
        <begin position="30"/>
        <end position="45"/>
    </location>
</feature>
<dbReference type="GO" id="GO:0070182">
    <property type="term" value="F:DNA polymerase binding"/>
    <property type="evidence" value="ECO:0007669"/>
    <property type="project" value="TreeGrafter"/>
</dbReference>
<dbReference type="EMBL" id="PNBA02000003">
    <property type="protein sequence ID" value="KAG6431635.1"/>
    <property type="molecule type" value="Genomic_DNA"/>
</dbReference>
<dbReference type="Proteomes" id="UP000298416">
    <property type="component" value="Unassembled WGS sequence"/>
</dbReference>
<evidence type="ECO:0000256" key="2">
    <source>
        <dbReference type="ARBA" id="ARBA00023306"/>
    </source>
</evidence>
<evidence type="ECO:0000256" key="1">
    <source>
        <dbReference type="ARBA" id="ARBA00008356"/>
    </source>
</evidence>
<evidence type="ECO:0000313" key="6">
    <source>
        <dbReference type="Proteomes" id="UP000298416"/>
    </source>
</evidence>
<keyword evidence="6" id="KW-1185">Reference proteome</keyword>
<name>A0A8X8YGZ8_SALSN</name>
<dbReference type="InterPro" id="IPR038090">
    <property type="entry name" value="Cdt1_C_WH_dom_sf"/>
</dbReference>
<gene>
    <name evidence="5" type="ORF">SASPL_109716</name>
</gene>
<dbReference type="PANTHER" id="PTHR28637:SF9">
    <property type="entry name" value="CDT1-LIKE PROTEIN A, CHLOROPLASTIC"/>
    <property type="match status" value="1"/>
</dbReference>
<keyword evidence="2" id="KW-0131">Cell cycle</keyword>
<proteinExistence type="inferred from homology"/>
<protein>
    <recommendedName>
        <fullName evidence="4">DNA replication factor Cdt1 C-terminal domain-containing protein</fullName>
    </recommendedName>
</protein>
<dbReference type="InterPro" id="IPR032054">
    <property type="entry name" value="Cdt1_C"/>
</dbReference>
<feature type="region of interest" description="Disordered" evidence="3">
    <location>
        <begin position="30"/>
        <end position="57"/>
    </location>
</feature>
<dbReference type="AlphaFoldDB" id="A0A8X8YGZ8"/>
<dbReference type="GO" id="GO:0000278">
    <property type="term" value="P:mitotic cell cycle"/>
    <property type="evidence" value="ECO:0007669"/>
    <property type="project" value="TreeGrafter"/>
</dbReference>
<comment type="caution">
    <text evidence="5">The sequence shown here is derived from an EMBL/GenBank/DDBJ whole genome shotgun (WGS) entry which is preliminary data.</text>
</comment>
<feature type="region of interest" description="Disordered" evidence="3">
    <location>
        <begin position="154"/>
        <end position="183"/>
    </location>
</feature>
<comment type="similarity">
    <text evidence="1">Belongs to the Cdt1 family.</text>
</comment>
<feature type="domain" description="DNA replication factor Cdt1 C-terminal" evidence="4">
    <location>
        <begin position="217"/>
        <end position="286"/>
    </location>
</feature>
<accession>A0A8X8YGZ8</accession>
<dbReference type="GO" id="GO:0000076">
    <property type="term" value="P:DNA replication checkpoint signaling"/>
    <property type="evidence" value="ECO:0007669"/>
    <property type="project" value="TreeGrafter"/>
</dbReference>
<dbReference type="GO" id="GO:0003677">
    <property type="term" value="F:DNA binding"/>
    <property type="evidence" value="ECO:0007669"/>
    <property type="project" value="InterPro"/>
</dbReference>
<dbReference type="GO" id="GO:0030174">
    <property type="term" value="P:regulation of DNA-templated DNA replication initiation"/>
    <property type="evidence" value="ECO:0007669"/>
    <property type="project" value="InterPro"/>
</dbReference>
<dbReference type="GO" id="GO:0071163">
    <property type="term" value="P:DNA replication preinitiation complex assembly"/>
    <property type="evidence" value="ECO:0007669"/>
    <property type="project" value="InterPro"/>
</dbReference>
<dbReference type="InterPro" id="IPR045173">
    <property type="entry name" value="Cdt1"/>
</dbReference>
<reference evidence="5" key="2">
    <citation type="submission" date="2020-08" db="EMBL/GenBank/DDBJ databases">
        <title>Plant Genome Project.</title>
        <authorList>
            <person name="Zhang R.-G."/>
        </authorList>
    </citation>
    <scope>NUCLEOTIDE SEQUENCE</scope>
    <source>
        <strain evidence="5">Huo1</strain>
        <tissue evidence="5">Leaf</tissue>
    </source>
</reference>
<dbReference type="Pfam" id="PF16679">
    <property type="entry name" value="CDT1_C"/>
    <property type="match status" value="1"/>
</dbReference>
<organism evidence="5">
    <name type="scientific">Salvia splendens</name>
    <name type="common">Scarlet sage</name>
    <dbReference type="NCBI Taxonomy" id="180675"/>
    <lineage>
        <taxon>Eukaryota</taxon>
        <taxon>Viridiplantae</taxon>
        <taxon>Streptophyta</taxon>
        <taxon>Embryophyta</taxon>
        <taxon>Tracheophyta</taxon>
        <taxon>Spermatophyta</taxon>
        <taxon>Magnoliopsida</taxon>
        <taxon>eudicotyledons</taxon>
        <taxon>Gunneridae</taxon>
        <taxon>Pentapetalae</taxon>
        <taxon>asterids</taxon>
        <taxon>lamiids</taxon>
        <taxon>Lamiales</taxon>
        <taxon>Lamiaceae</taxon>
        <taxon>Nepetoideae</taxon>
        <taxon>Mentheae</taxon>
        <taxon>Salviinae</taxon>
        <taxon>Salvia</taxon>
        <taxon>Salvia subgen. Calosphace</taxon>
        <taxon>core Calosphace</taxon>
    </lineage>
</organism>
<evidence type="ECO:0000259" key="4">
    <source>
        <dbReference type="Pfam" id="PF16679"/>
    </source>
</evidence>
<dbReference type="PANTHER" id="PTHR28637">
    <property type="entry name" value="DNA REPLICATION FACTOR CDT1"/>
    <property type="match status" value="1"/>
</dbReference>
<feature type="compositionally biased region" description="Polar residues" evidence="3">
    <location>
        <begin position="158"/>
        <end position="170"/>
    </location>
</feature>